<sequence>MSAMNEEHRQYEDLDSLLIVSREKWAFNVAINTHCKWSQLHYITKSLQQKEEYDSVKCTCFGMLLDVYPQGYFYAGLLHSIMIRRITERQSMDHELWFAIGKSKARLSKQEFCLIT</sequence>
<proteinExistence type="predicted"/>
<dbReference type="RefSeq" id="XP_017972067.1">
    <property type="nucleotide sequence ID" value="XM_018116578.1"/>
</dbReference>
<gene>
    <name evidence="2" type="primary">LOC108661000</name>
</gene>
<evidence type="ECO:0000313" key="1">
    <source>
        <dbReference type="Proteomes" id="UP000694886"/>
    </source>
</evidence>
<protein>
    <submittedName>
        <fullName evidence="2">Uncharacterized protein LOC108661000</fullName>
    </submittedName>
</protein>
<dbReference type="Gramene" id="Tc02v2_t011440.1">
    <property type="protein sequence ID" value="Tc02v2_p011440.1"/>
    <property type="gene ID" value="Tc02v2_g011440"/>
</dbReference>
<dbReference type="GeneID" id="108661000"/>
<dbReference type="AlphaFoldDB" id="A0AB32VXX2"/>
<dbReference type="KEGG" id="tcc:108661000"/>
<name>A0AB32VXX2_THECC</name>
<dbReference type="PANTHER" id="PTHR48449">
    <property type="entry name" value="DUF1985 DOMAIN-CONTAINING PROTEIN"/>
    <property type="match status" value="1"/>
</dbReference>
<accession>A0AB32VXX2</accession>
<reference evidence="1" key="1">
    <citation type="journal article" date="1997" name="Nucleic Acids Res.">
        <title>tRNAscan-SE: a program for improved detection of transfer RNA genes in genomic sequence.</title>
        <authorList>
            <person name="Lowe T.M."/>
            <person name="Eddy S.R."/>
        </authorList>
    </citation>
    <scope>NUCLEOTIDE SEQUENCE [LARGE SCALE GENOMIC DNA]</scope>
    <source>
        <strain evidence="1">r\B97-61/B2</strain>
    </source>
</reference>
<reference evidence="2" key="2">
    <citation type="submission" date="2025-08" db="UniProtKB">
        <authorList>
            <consortium name="RefSeq"/>
        </authorList>
    </citation>
    <scope>IDENTIFICATION</scope>
</reference>
<dbReference type="Proteomes" id="UP000694886">
    <property type="component" value="Chromosome 2"/>
</dbReference>
<organism evidence="1 2">
    <name type="scientific">Theobroma cacao</name>
    <name type="common">Cacao</name>
    <name type="synonym">Cocoa</name>
    <dbReference type="NCBI Taxonomy" id="3641"/>
    <lineage>
        <taxon>Eukaryota</taxon>
        <taxon>Viridiplantae</taxon>
        <taxon>Streptophyta</taxon>
        <taxon>Embryophyta</taxon>
        <taxon>Tracheophyta</taxon>
        <taxon>Spermatophyta</taxon>
        <taxon>Magnoliopsida</taxon>
        <taxon>eudicotyledons</taxon>
        <taxon>Gunneridae</taxon>
        <taxon>Pentapetalae</taxon>
        <taxon>rosids</taxon>
        <taxon>malvids</taxon>
        <taxon>Malvales</taxon>
        <taxon>Malvaceae</taxon>
        <taxon>Byttnerioideae</taxon>
        <taxon>Theobroma</taxon>
    </lineage>
</organism>
<dbReference type="PANTHER" id="PTHR48449:SF1">
    <property type="entry name" value="DUF1985 DOMAIN-CONTAINING PROTEIN"/>
    <property type="match status" value="1"/>
</dbReference>
<evidence type="ECO:0000313" key="2">
    <source>
        <dbReference type="RefSeq" id="XP_017972067.1"/>
    </source>
</evidence>